<dbReference type="RefSeq" id="WP_151700885.1">
    <property type="nucleotide sequence ID" value="NZ_CP031223.1"/>
</dbReference>
<keyword evidence="1" id="KW-0378">Hydrolase</keyword>
<sequence>MKIMLDAGHGPETPGKRTPDGKMREFEFNQAVVQLMKEELQQSGVIVILSHLGTSDVPLNERTALANKLGVDAFISIHANAFGSSFNDVSGIETFTYTKPSNYSKILAQNIQDSLYSTTKRNNRGVKQGNFAVLRDTKMPAVLVECGFMTNKAEAALLQSAPYRSLCSKAIAHAILNWKQKS</sequence>
<dbReference type="SUPFAM" id="SSF53187">
    <property type="entry name" value="Zn-dependent exopeptidases"/>
    <property type="match status" value="1"/>
</dbReference>
<dbReference type="GO" id="GO:0008745">
    <property type="term" value="F:N-acetylmuramoyl-L-alanine amidase activity"/>
    <property type="evidence" value="ECO:0007669"/>
    <property type="project" value="InterPro"/>
</dbReference>
<dbReference type="AlphaFoldDB" id="A0A5J6SPX2"/>
<dbReference type="Gene3D" id="3.40.630.40">
    <property type="entry name" value="Zn-dependent exopeptidases"/>
    <property type="match status" value="1"/>
</dbReference>
<dbReference type="CDD" id="cd02696">
    <property type="entry name" value="MurNAc-LAA"/>
    <property type="match status" value="1"/>
</dbReference>
<evidence type="ECO:0000313" key="5">
    <source>
        <dbReference type="Proteomes" id="UP000325517"/>
    </source>
</evidence>
<dbReference type="GO" id="GO:0009253">
    <property type="term" value="P:peptidoglycan catabolic process"/>
    <property type="evidence" value="ECO:0007669"/>
    <property type="project" value="InterPro"/>
</dbReference>
<dbReference type="PANTHER" id="PTHR30404:SF0">
    <property type="entry name" value="N-ACETYLMURAMOYL-L-ALANINE AMIDASE AMIC"/>
    <property type="match status" value="1"/>
</dbReference>
<dbReference type="GO" id="GO:0030288">
    <property type="term" value="C:outer membrane-bounded periplasmic space"/>
    <property type="evidence" value="ECO:0007669"/>
    <property type="project" value="TreeGrafter"/>
</dbReference>
<dbReference type="SMART" id="SM00646">
    <property type="entry name" value="Ami_3"/>
    <property type="match status" value="1"/>
</dbReference>
<feature type="region of interest" description="Disordered" evidence="2">
    <location>
        <begin position="1"/>
        <end position="22"/>
    </location>
</feature>
<proteinExistence type="predicted"/>
<dbReference type="InterPro" id="IPR002508">
    <property type="entry name" value="MurNAc-LAA_cat"/>
</dbReference>
<keyword evidence="5" id="KW-1185">Reference proteome</keyword>
<dbReference type="KEGG" id="psyo:PB01_14810"/>
<reference evidence="4 5" key="1">
    <citation type="submission" date="2018-07" db="EMBL/GenBank/DDBJ databases">
        <title>Complete genome sequence of Psychrobacillus sp. PB01, isolated from iceberg, and comparative genome analysis of Psychrobacillus strains.</title>
        <authorList>
            <person name="Lee P.C."/>
        </authorList>
    </citation>
    <scope>NUCLEOTIDE SEQUENCE [LARGE SCALE GENOMIC DNA]</scope>
    <source>
        <strain evidence="4 5">PB01</strain>
    </source>
</reference>
<dbReference type="PANTHER" id="PTHR30404">
    <property type="entry name" value="N-ACETYLMURAMOYL-L-ALANINE AMIDASE"/>
    <property type="match status" value="1"/>
</dbReference>
<dbReference type="Pfam" id="PF01520">
    <property type="entry name" value="Amidase_3"/>
    <property type="match status" value="1"/>
</dbReference>
<dbReference type="OrthoDB" id="9763643at2"/>
<dbReference type="EMBL" id="CP031223">
    <property type="protein sequence ID" value="QFF99991.1"/>
    <property type="molecule type" value="Genomic_DNA"/>
</dbReference>
<evidence type="ECO:0000313" key="4">
    <source>
        <dbReference type="EMBL" id="QFF99991.1"/>
    </source>
</evidence>
<name>A0A5J6SPX2_9BACI</name>
<dbReference type="InterPro" id="IPR050695">
    <property type="entry name" value="N-acetylmuramoyl_amidase_3"/>
</dbReference>
<evidence type="ECO:0000256" key="1">
    <source>
        <dbReference type="ARBA" id="ARBA00022801"/>
    </source>
</evidence>
<evidence type="ECO:0000256" key="2">
    <source>
        <dbReference type="SAM" id="MobiDB-lite"/>
    </source>
</evidence>
<evidence type="ECO:0000259" key="3">
    <source>
        <dbReference type="SMART" id="SM00646"/>
    </source>
</evidence>
<feature type="domain" description="MurNAc-LAA" evidence="3">
    <location>
        <begin position="63"/>
        <end position="176"/>
    </location>
</feature>
<accession>A0A5J6SPX2</accession>
<dbReference type="Proteomes" id="UP000325517">
    <property type="component" value="Chromosome"/>
</dbReference>
<protein>
    <submittedName>
        <fullName evidence="4">N-acetylmuramoyl-L-alanine amidase</fullName>
    </submittedName>
</protein>
<organism evidence="4 5">
    <name type="scientific">Psychrobacillus glaciei</name>
    <dbReference type="NCBI Taxonomy" id="2283160"/>
    <lineage>
        <taxon>Bacteria</taxon>
        <taxon>Bacillati</taxon>
        <taxon>Bacillota</taxon>
        <taxon>Bacilli</taxon>
        <taxon>Bacillales</taxon>
        <taxon>Bacillaceae</taxon>
        <taxon>Psychrobacillus</taxon>
    </lineage>
</organism>
<gene>
    <name evidence="4" type="ORF">PB01_14810</name>
</gene>